<evidence type="ECO:0000313" key="2">
    <source>
        <dbReference type="EMBL" id="GMI24168.1"/>
    </source>
</evidence>
<evidence type="ECO:0000256" key="1">
    <source>
        <dbReference type="SAM" id="MobiDB-lite"/>
    </source>
</evidence>
<dbReference type="EMBL" id="BRYB01001371">
    <property type="protein sequence ID" value="GMI24168.1"/>
    <property type="molecule type" value="Genomic_DNA"/>
</dbReference>
<organism evidence="2 3">
    <name type="scientific">Tetraparma gracilis</name>
    <dbReference type="NCBI Taxonomy" id="2962635"/>
    <lineage>
        <taxon>Eukaryota</taxon>
        <taxon>Sar</taxon>
        <taxon>Stramenopiles</taxon>
        <taxon>Ochrophyta</taxon>
        <taxon>Bolidophyceae</taxon>
        <taxon>Parmales</taxon>
        <taxon>Triparmaceae</taxon>
        <taxon>Tetraparma</taxon>
    </lineage>
</organism>
<feature type="region of interest" description="Disordered" evidence="1">
    <location>
        <begin position="1"/>
        <end position="161"/>
    </location>
</feature>
<accession>A0ABQ6MDN4</accession>
<keyword evidence="3" id="KW-1185">Reference proteome</keyword>
<feature type="compositionally biased region" description="Low complexity" evidence="1">
    <location>
        <begin position="77"/>
        <end position="101"/>
    </location>
</feature>
<sequence>MMVNVYPRSSHTRLKSGSYDASSPLLKSLHPASFSPGSAPGIELTVGLGEEDTGSPLHGKLPSPPNSPASDARTITEESFGSDSSDSASPFPALTSSMPLDITPPVPLPNPDPSNMPPPSTRYLYPPPSSAPSSYTHHPASSSTDRLSSDGPGRPKRLKGLKKYNKMKKWLGKNLADVLTMGEYGAGSGAHDESFEAAVLYAESQHRKDQLRFAVAHVTSQLRLSAVGEQLERGAVLAHRKASLAKIELERVEQVMGDAGGQAGFDSRPSLIRPVDRLSSRDPHNMNI</sequence>
<comment type="caution">
    <text evidence="2">The sequence shown here is derived from an EMBL/GenBank/DDBJ whole genome shotgun (WGS) entry which is preliminary data.</text>
</comment>
<feature type="compositionally biased region" description="Basic and acidic residues" evidence="1">
    <location>
        <begin position="274"/>
        <end position="288"/>
    </location>
</feature>
<gene>
    <name evidence="2" type="ORF">TeGR_g14888</name>
</gene>
<feature type="compositionally biased region" description="Pro residues" evidence="1">
    <location>
        <begin position="102"/>
        <end position="130"/>
    </location>
</feature>
<protein>
    <submittedName>
        <fullName evidence="2">Uncharacterized protein</fullName>
    </submittedName>
</protein>
<reference evidence="2 3" key="1">
    <citation type="journal article" date="2023" name="Commun. Biol.">
        <title>Genome analysis of Parmales, the sister group of diatoms, reveals the evolutionary specialization of diatoms from phago-mixotrophs to photoautotrophs.</title>
        <authorList>
            <person name="Ban H."/>
            <person name="Sato S."/>
            <person name="Yoshikawa S."/>
            <person name="Yamada K."/>
            <person name="Nakamura Y."/>
            <person name="Ichinomiya M."/>
            <person name="Sato N."/>
            <person name="Blanc-Mathieu R."/>
            <person name="Endo H."/>
            <person name="Kuwata A."/>
            <person name="Ogata H."/>
        </authorList>
    </citation>
    <scope>NUCLEOTIDE SEQUENCE [LARGE SCALE GENOMIC DNA]</scope>
</reference>
<name>A0ABQ6MDN4_9STRA</name>
<dbReference type="Proteomes" id="UP001165060">
    <property type="component" value="Unassembled WGS sequence"/>
</dbReference>
<feature type="region of interest" description="Disordered" evidence="1">
    <location>
        <begin position="259"/>
        <end position="288"/>
    </location>
</feature>
<feature type="compositionally biased region" description="Low complexity" evidence="1">
    <location>
        <begin position="131"/>
        <end position="144"/>
    </location>
</feature>
<proteinExistence type="predicted"/>
<evidence type="ECO:0000313" key="3">
    <source>
        <dbReference type="Proteomes" id="UP001165060"/>
    </source>
</evidence>